<keyword evidence="1" id="KW-0472">Membrane</keyword>
<dbReference type="AlphaFoldDB" id="A0A1I0TD45"/>
<evidence type="ECO:0000256" key="1">
    <source>
        <dbReference type="SAM" id="Phobius"/>
    </source>
</evidence>
<organism evidence="2 3">
    <name type="scientific">Parageobacillus thermantarcticus</name>
    <dbReference type="NCBI Taxonomy" id="186116"/>
    <lineage>
        <taxon>Bacteria</taxon>
        <taxon>Bacillati</taxon>
        <taxon>Bacillota</taxon>
        <taxon>Bacilli</taxon>
        <taxon>Bacillales</taxon>
        <taxon>Anoxybacillaceae</taxon>
        <taxon>Parageobacillus</taxon>
    </lineage>
</organism>
<dbReference type="Proteomes" id="UP000198650">
    <property type="component" value="Unassembled WGS sequence"/>
</dbReference>
<gene>
    <name evidence="2" type="ORF">SAMN05192569_102218</name>
</gene>
<keyword evidence="1" id="KW-0812">Transmembrane</keyword>
<dbReference type="EMBL" id="FOJS01000022">
    <property type="protein sequence ID" value="SFA49659.1"/>
    <property type="molecule type" value="Genomic_DNA"/>
</dbReference>
<evidence type="ECO:0000313" key="3">
    <source>
        <dbReference type="Proteomes" id="UP000198650"/>
    </source>
</evidence>
<name>A0A1I0TD45_9BACL</name>
<accession>A0A1I0TD45</accession>
<feature type="transmembrane region" description="Helical" evidence="1">
    <location>
        <begin position="6"/>
        <end position="29"/>
    </location>
</feature>
<evidence type="ECO:0000313" key="2">
    <source>
        <dbReference type="EMBL" id="SFA49659.1"/>
    </source>
</evidence>
<keyword evidence="3" id="KW-1185">Reference proteome</keyword>
<sequence>MQPAAYLFYGMMLIPFGISPTGTVLIALFRTLSMTLTVLSNILVTKTYF</sequence>
<reference evidence="3" key="1">
    <citation type="submission" date="2016-10" db="EMBL/GenBank/DDBJ databases">
        <authorList>
            <person name="Varghese N."/>
            <person name="Submissions S."/>
        </authorList>
    </citation>
    <scope>NUCLEOTIDE SEQUENCE [LARGE SCALE GENOMIC DNA]</scope>
    <source>
        <strain evidence="3">M1</strain>
    </source>
</reference>
<protein>
    <submittedName>
        <fullName evidence="2">Uncharacterized protein</fullName>
    </submittedName>
</protein>
<keyword evidence="1" id="KW-1133">Transmembrane helix</keyword>
<proteinExistence type="predicted"/>